<evidence type="ECO:0000259" key="8">
    <source>
        <dbReference type="Pfam" id="PF25954"/>
    </source>
</evidence>
<proteinExistence type="inferred from homology"/>
<dbReference type="Gene3D" id="2.40.50.100">
    <property type="match status" value="1"/>
</dbReference>
<evidence type="ECO:0000259" key="9">
    <source>
        <dbReference type="Pfam" id="PF25967"/>
    </source>
</evidence>
<dbReference type="SUPFAM" id="SSF111369">
    <property type="entry name" value="HlyD-like secretion proteins"/>
    <property type="match status" value="1"/>
</dbReference>
<comment type="caution">
    <text evidence="10">The sequence shown here is derived from an EMBL/GenBank/DDBJ whole genome shotgun (WGS) entry which is preliminary data.</text>
</comment>
<dbReference type="Pfam" id="PF25967">
    <property type="entry name" value="RND-MFP_C"/>
    <property type="match status" value="1"/>
</dbReference>
<evidence type="ECO:0000313" key="10">
    <source>
        <dbReference type="EMBL" id="MCX2977190.1"/>
    </source>
</evidence>
<gene>
    <name evidence="10" type="ORF">EYC82_07465</name>
</gene>
<evidence type="ECO:0000256" key="1">
    <source>
        <dbReference type="ARBA" id="ARBA00004196"/>
    </source>
</evidence>
<keyword evidence="11" id="KW-1185">Reference proteome</keyword>
<dbReference type="InterPro" id="IPR058625">
    <property type="entry name" value="MdtA-like_BSH"/>
</dbReference>
<protein>
    <submittedName>
        <fullName evidence="10">Efflux RND transporter periplasmic adaptor subunit</fullName>
    </submittedName>
</protein>
<evidence type="ECO:0000256" key="5">
    <source>
        <dbReference type="SAM" id="SignalP"/>
    </source>
</evidence>
<dbReference type="Gene3D" id="2.40.420.20">
    <property type="match status" value="1"/>
</dbReference>
<dbReference type="Gene3D" id="1.10.287.470">
    <property type="entry name" value="Helix hairpin bin"/>
    <property type="match status" value="1"/>
</dbReference>
<dbReference type="NCBIfam" id="TIGR01730">
    <property type="entry name" value="RND_mfp"/>
    <property type="match status" value="1"/>
</dbReference>
<evidence type="ECO:0000256" key="4">
    <source>
        <dbReference type="SAM" id="Coils"/>
    </source>
</evidence>
<feature type="signal peptide" evidence="5">
    <location>
        <begin position="1"/>
        <end position="26"/>
    </location>
</feature>
<dbReference type="Pfam" id="PF25876">
    <property type="entry name" value="HH_MFP_RND"/>
    <property type="match status" value="1"/>
</dbReference>
<keyword evidence="5" id="KW-0732">Signal</keyword>
<feature type="coiled-coil region" evidence="4">
    <location>
        <begin position="110"/>
        <end position="141"/>
    </location>
</feature>
<dbReference type="InterPro" id="IPR058792">
    <property type="entry name" value="Beta-barrel_RND_2"/>
</dbReference>
<reference evidence="10" key="1">
    <citation type="submission" date="2019-02" db="EMBL/GenBank/DDBJ databases">
        <authorList>
            <person name="Li S.-H."/>
        </authorList>
    </citation>
    <scope>NUCLEOTIDE SEQUENCE</scope>
    <source>
        <strain evidence="10">IMCC11814</strain>
    </source>
</reference>
<comment type="similarity">
    <text evidence="2">Belongs to the membrane fusion protein (MFP) (TC 8.A.1) family.</text>
</comment>
<evidence type="ECO:0000259" key="7">
    <source>
        <dbReference type="Pfam" id="PF25917"/>
    </source>
</evidence>
<evidence type="ECO:0000313" key="11">
    <source>
        <dbReference type="Proteomes" id="UP001143304"/>
    </source>
</evidence>
<organism evidence="10 11">
    <name type="scientific">Candidatus Marimicrobium litorale</name>
    <dbReference type="NCBI Taxonomy" id="2518991"/>
    <lineage>
        <taxon>Bacteria</taxon>
        <taxon>Pseudomonadati</taxon>
        <taxon>Pseudomonadota</taxon>
        <taxon>Gammaproteobacteria</taxon>
        <taxon>Cellvibrionales</taxon>
        <taxon>Halieaceae</taxon>
        <taxon>Marimicrobium</taxon>
    </lineage>
</organism>
<dbReference type="Pfam" id="PF25917">
    <property type="entry name" value="BSH_RND"/>
    <property type="match status" value="1"/>
</dbReference>
<dbReference type="InterPro" id="IPR058624">
    <property type="entry name" value="MdtA-like_HH"/>
</dbReference>
<dbReference type="InterPro" id="IPR058627">
    <property type="entry name" value="MdtA-like_C"/>
</dbReference>
<dbReference type="PANTHER" id="PTHR30469">
    <property type="entry name" value="MULTIDRUG RESISTANCE PROTEIN MDTA"/>
    <property type="match status" value="1"/>
</dbReference>
<feature type="domain" description="Multidrug resistance protein MdtA-like alpha-helical hairpin" evidence="6">
    <location>
        <begin position="110"/>
        <end position="176"/>
    </location>
</feature>
<feature type="domain" description="Multidrug resistance protein MdtA-like barrel-sandwich hybrid" evidence="7">
    <location>
        <begin position="70"/>
        <end position="205"/>
    </location>
</feature>
<dbReference type="EMBL" id="SHNO01000001">
    <property type="protein sequence ID" value="MCX2977190.1"/>
    <property type="molecule type" value="Genomic_DNA"/>
</dbReference>
<evidence type="ECO:0000256" key="2">
    <source>
        <dbReference type="ARBA" id="ARBA00009477"/>
    </source>
</evidence>
<name>A0ABT3T4T9_9GAMM</name>
<dbReference type="Pfam" id="PF25954">
    <property type="entry name" value="Beta-barrel_RND_2"/>
    <property type="match status" value="1"/>
</dbReference>
<dbReference type="Gene3D" id="2.40.30.170">
    <property type="match status" value="1"/>
</dbReference>
<keyword evidence="4" id="KW-0175">Coiled coil</keyword>
<evidence type="ECO:0000256" key="3">
    <source>
        <dbReference type="ARBA" id="ARBA00022448"/>
    </source>
</evidence>
<feature type="domain" description="Multidrug resistance protein MdtA-like C-terminal permuted SH3" evidence="9">
    <location>
        <begin position="295"/>
        <end position="353"/>
    </location>
</feature>
<sequence>MFSLSLSLVSRRCVCALGLFFLAACSDTPDPGDDVSSDPSVQAVVETVVLEARDWQGEIASFGVVEALEEVDVAAELSGTVKAVHIKEGDRVQSGQLLLELDDQKRQLALDQANQAVQRAKATLEEARLRLKRRKDLAERESVSREVLDNAQLNVDGAAAAFQQAVASGQLAERELADTRIYSPTDGLVDVRAVEEGESVQAGASLVKLQAVHGLRMQAWVSEADISNVHPGGDARVNATAFVDRDYAARVEWVGVNADPKTGNFPVKLILTDDALRLRPGMTASATLQGVSFPDALLLPEEALVDRNRRSVVFVVEDGVARMREPLLAAGFSNRLRIISGLEPGDSVIIGGQSRLLDGTPVNVRQGD</sequence>
<dbReference type="Proteomes" id="UP001143304">
    <property type="component" value="Unassembled WGS sequence"/>
</dbReference>
<accession>A0ABT3T4T9</accession>
<feature type="chain" id="PRO_5046311372" evidence="5">
    <location>
        <begin position="27"/>
        <end position="368"/>
    </location>
</feature>
<evidence type="ECO:0000259" key="6">
    <source>
        <dbReference type="Pfam" id="PF25876"/>
    </source>
</evidence>
<comment type="subcellular location">
    <subcellularLocation>
        <location evidence="1">Cell envelope</location>
    </subcellularLocation>
</comment>
<keyword evidence="3" id="KW-0813">Transport</keyword>
<dbReference type="InterPro" id="IPR006143">
    <property type="entry name" value="RND_pump_MFP"/>
</dbReference>
<dbReference type="RefSeq" id="WP_279248920.1">
    <property type="nucleotide sequence ID" value="NZ_SHNO01000001.1"/>
</dbReference>
<feature type="domain" description="CusB-like beta-barrel" evidence="8">
    <location>
        <begin position="218"/>
        <end position="290"/>
    </location>
</feature>